<evidence type="ECO:0000313" key="2">
    <source>
        <dbReference type="EMBL" id="KAG5958392.1"/>
    </source>
</evidence>
<proteinExistence type="predicted"/>
<dbReference type="AlphaFoldDB" id="A0A9P7MQG0"/>
<accession>A0A9P7MQG0</accession>
<feature type="compositionally biased region" description="Basic residues" evidence="1">
    <location>
        <begin position="81"/>
        <end position="92"/>
    </location>
</feature>
<gene>
    <name evidence="3" type="ORF">E4U56_002187</name>
    <name evidence="2" type="ORF">E4U57_001356</name>
</gene>
<dbReference type="EMBL" id="SRPS01000169">
    <property type="protein sequence ID" value="KAG5964481.1"/>
    <property type="molecule type" value="Genomic_DNA"/>
</dbReference>
<comment type="caution">
    <text evidence="3">The sequence shown here is derived from an EMBL/GenBank/DDBJ whole genome shotgun (WGS) entry which is preliminary data.</text>
</comment>
<sequence length="92" mass="10503">MDSAPESAFEPLLILDSFEETLAQARQTPSFQDYNIMIIPPAHDALDGHKVLKDIFVYDAQKRLVTFLHDIGAHTSDHSSSKNRRRKTYKES</sequence>
<name>A0A9P7MQG0_9HYPO</name>
<evidence type="ECO:0000313" key="3">
    <source>
        <dbReference type="EMBL" id="KAG5964481.1"/>
    </source>
</evidence>
<keyword evidence="4" id="KW-1185">Reference proteome</keyword>
<evidence type="ECO:0000256" key="1">
    <source>
        <dbReference type="SAM" id="MobiDB-lite"/>
    </source>
</evidence>
<feature type="region of interest" description="Disordered" evidence="1">
    <location>
        <begin position="73"/>
        <end position="92"/>
    </location>
</feature>
<evidence type="ECO:0000313" key="4">
    <source>
        <dbReference type="Proteomes" id="UP000742024"/>
    </source>
</evidence>
<protein>
    <submittedName>
        <fullName evidence="3">Uncharacterized protein</fullName>
    </submittedName>
</protein>
<organism evidence="3 5">
    <name type="scientific">Claviceps arundinis</name>
    <dbReference type="NCBI Taxonomy" id="1623583"/>
    <lineage>
        <taxon>Eukaryota</taxon>
        <taxon>Fungi</taxon>
        <taxon>Dikarya</taxon>
        <taxon>Ascomycota</taxon>
        <taxon>Pezizomycotina</taxon>
        <taxon>Sordariomycetes</taxon>
        <taxon>Hypocreomycetidae</taxon>
        <taxon>Hypocreales</taxon>
        <taxon>Clavicipitaceae</taxon>
        <taxon>Claviceps</taxon>
    </lineage>
</organism>
<dbReference type="EMBL" id="SRPR01000149">
    <property type="protein sequence ID" value="KAG5958392.1"/>
    <property type="molecule type" value="Genomic_DNA"/>
</dbReference>
<evidence type="ECO:0000313" key="5">
    <source>
        <dbReference type="Proteomes" id="UP000784919"/>
    </source>
</evidence>
<dbReference type="Proteomes" id="UP000784919">
    <property type="component" value="Unassembled WGS sequence"/>
</dbReference>
<dbReference type="Proteomes" id="UP000742024">
    <property type="component" value="Unassembled WGS sequence"/>
</dbReference>
<reference evidence="3 4" key="1">
    <citation type="journal article" date="2020" name="bioRxiv">
        <title>Whole genome comparisons of ergot fungi reveals the divergence and evolution of species within the genus Claviceps are the result of varying mechanisms driving genome evolution and host range expansion.</title>
        <authorList>
            <person name="Wyka S.A."/>
            <person name="Mondo S.J."/>
            <person name="Liu M."/>
            <person name="Dettman J."/>
            <person name="Nalam V."/>
            <person name="Broders K.D."/>
        </authorList>
    </citation>
    <scope>NUCLEOTIDE SEQUENCE</scope>
    <source>
        <strain evidence="3">CCC 1102</strain>
        <strain evidence="2 4">LM583</strain>
    </source>
</reference>